<comment type="similarity">
    <text evidence="1">Belongs to the trichodiene synthase family.</text>
</comment>
<dbReference type="SFLD" id="SFLDG01021">
    <property type="entry name" value="Trichodiene_Synthase_Like"/>
    <property type="match status" value="1"/>
</dbReference>
<evidence type="ECO:0000313" key="5">
    <source>
        <dbReference type="Proteomes" id="UP000016930"/>
    </source>
</evidence>
<dbReference type="InterPro" id="IPR024652">
    <property type="entry name" value="Trichodiene_synth"/>
</dbReference>
<dbReference type="AlphaFoldDB" id="M2Q421"/>
<dbReference type="EMBL" id="KB445818">
    <property type="protein sequence ID" value="EMD31538.1"/>
    <property type="molecule type" value="Genomic_DNA"/>
</dbReference>
<evidence type="ECO:0000256" key="2">
    <source>
        <dbReference type="ARBA" id="ARBA00023239"/>
    </source>
</evidence>
<keyword evidence="2" id="KW-0456">Lyase</keyword>
<dbReference type="OrthoDB" id="2998174at2759"/>
<keyword evidence="5" id="KW-1185">Reference proteome</keyword>
<dbReference type="Proteomes" id="UP000016930">
    <property type="component" value="Unassembled WGS sequence"/>
</dbReference>
<accession>M2Q421</accession>
<dbReference type="InterPro" id="IPR008949">
    <property type="entry name" value="Isoprenoid_synthase_dom_sf"/>
</dbReference>
<dbReference type="SFLD" id="SFLDS00005">
    <property type="entry name" value="Isoprenoid_Synthase_Type_I"/>
    <property type="match status" value="1"/>
</dbReference>
<dbReference type="Gene3D" id="1.10.600.10">
    <property type="entry name" value="Farnesyl Diphosphate Synthase"/>
    <property type="match status" value="1"/>
</dbReference>
<dbReference type="SUPFAM" id="SSF48576">
    <property type="entry name" value="Terpenoid synthases"/>
    <property type="match status" value="1"/>
</dbReference>
<dbReference type="Pfam" id="PF06330">
    <property type="entry name" value="TRI5"/>
    <property type="match status" value="1"/>
</dbReference>
<evidence type="ECO:0000256" key="1">
    <source>
        <dbReference type="ARBA" id="ARBA00007946"/>
    </source>
</evidence>
<evidence type="ECO:0000256" key="3">
    <source>
        <dbReference type="SAM" id="MobiDB-lite"/>
    </source>
</evidence>
<dbReference type="STRING" id="914234.M2Q421"/>
<dbReference type="HOGENOM" id="CLU_052212_0_1_1"/>
<sequence length="332" mass="37269">MPTAVTYTSPASTTRPNTAAQSQASLTEISKTVISNFVQRLNITVPRFERDLKLEQRVDEVMSSWACPPCPRPYVSAAIDIAVIAYSYLTSLEAKVEIAIFTAIAITIDDPKILDNLSSEEFCYNVATGRIHADDGYLGEYVRSLARMWKHFPRMSSGYIFTSGIGFVDGCILENTSNEPIVSSQFIEYRRFKTGISDAFGCFPWELAQFPDENQFIQIIPDSGMLTVSFFRRDAAMYTNYANDIMSFYKEVLEGETGNYVQDRALVSGKTSLEALNDVIEDTIVIVERVGRILGEGKARDAWESYVAGYISYHVNNPRYRLADIIETTRGE</sequence>
<evidence type="ECO:0000313" key="4">
    <source>
        <dbReference type="EMBL" id="EMD31538.1"/>
    </source>
</evidence>
<gene>
    <name evidence="4" type="primary">ter12</name>
    <name evidence="4" type="ORF">CERSUDRAFT_78106</name>
</gene>
<proteinExistence type="inferred from homology"/>
<feature type="region of interest" description="Disordered" evidence="3">
    <location>
        <begin position="1"/>
        <end position="22"/>
    </location>
</feature>
<organism evidence="4 5">
    <name type="scientific">Ceriporiopsis subvermispora (strain B)</name>
    <name type="common">White-rot fungus</name>
    <name type="synonym">Gelatoporia subvermispora</name>
    <dbReference type="NCBI Taxonomy" id="914234"/>
    <lineage>
        <taxon>Eukaryota</taxon>
        <taxon>Fungi</taxon>
        <taxon>Dikarya</taxon>
        <taxon>Basidiomycota</taxon>
        <taxon>Agaricomycotina</taxon>
        <taxon>Agaricomycetes</taxon>
        <taxon>Polyporales</taxon>
        <taxon>Gelatoporiaceae</taxon>
        <taxon>Gelatoporia</taxon>
    </lineage>
</organism>
<dbReference type="GO" id="GO:0016838">
    <property type="term" value="F:carbon-oxygen lyase activity, acting on phosphates"/>
    <property type="evidence" value="ECO:0007669"/>
    <property type="project" value="InterPro"/>
</dbReference>
<protein>
    <submittedName>
        <fullName evidence="4">Terpene cyclase</fullName>
    </submittedName>
</protein>
<name>M2Q421_CERS8</name>
<reference evidence="4 5" key="1">
    <citation type="journal article" date="2012" name="Proc. Natl. Acad. Sci. U.S.A.">
        <title>Comparative genomics of Ceriporiopsis subvermispora and Phanerochaete chrysosporium provide insight into selective ligninolysis.</title>
        <authorList>
            <person name="Fernandez-Fueyo E."/>
            <person name="Ruiz-Duenas F.J."/>
            <person name="Ferreira P."/>
            <person name="Floudas D."/>
            <person name="Hibbett D.S."/>
            <person name="Canessa P."/>
            <person name="Larrondo L.F."/>
            <person name="James T.Y."/>
            <person name="Seelenfreund D."/>
            <person name="Lobos S."/>
            <person name="Polanco R."/>
            <person name="Tello M."/>
            <person name="Honda Y."/>
            <person name="Watanabe T."/>
            <person name="Watanabe T."/>
            <person name="Ryu J.S."/>
            <person name="Kubicek C.P."/>
            <person name="Schmoll M."/>
            <person name="Gaskell J."/>
            <person name="Hammel K.E."/>
            <person name="St John F.J."/>
            <person name="Vanden Wymelenberg A."/>
            <person name="Sabat G."/>
            <person name="Splinter BonDurant S."/>
            <person name="Syed K."/>
            <person name="Yadav J.S."/>
            <person name="Doddapaneni H."/>
            <person name="Subramanian V."/>
            <person name="Lavin J.L."/>
            <person name="Oguiza J.A."/>
            <person name="Perez G."/>
            <person name="Pisabarro A.G."/>
            <person name="Ramirez L."/>
            <person name="Santoyo F."/>
            <person name="Master E."/>
            <person name="Coutinho P.M."/>
            <person name="Henrissat B."/>
            <person name="Lombard V."/>
            <person name="Magnuson J.K."/>
            <person name="Kuees U."/>
            <person name="Hori C."/>
            <person name="Igarashi K."/>
            <person name="Samejima M."/>
            <person name="Held B.W."/>
            <person name="Barry K.W."/>
            <person name="LaButti K.M."/>
            <person name="Lapidus A."/>
            <person name="Lindquist E.A."/>
            <person name="Lucas S.M."/>
            <person name="Riley R."/>
            <person name="Salamov A.A."/>
            <person name="Hoffmeister D."/>
            <person name="Schwenk D."/>
            <person name="Hadar Y."/>
            <person name="Yarden O."/>
            <person name="de Vries R.P."/>
            <person name="Wiebenga A."/>
            <person name="Stenlid J."/>
            <person name="Eastwood D."/>
            <person name="Grigoriev I.V."/>
            <person name="Berka R.M."/>
            <person name="Blanchette R.A."/>
            <person name="Kersten P."/>
            <person name="Martinez A.T."/>
            <person name="Vicuna R."/>
            <person name="Cullen D."/>
        </authorList>
    </citation>
    <scope>NUCLEOTIDE SEQUENCE [LARGE SCALE GENOMIC DNA]</scope>
    <source>
        <strain evidence="4 5">B</strain>
    </source>
</reference>